<gene>
    <name evidence="3" type="ORF">RRG08_053804</name>
</gene>
<comment type="caution">
    <text evidence="3">The sequence shown here is derived from an EMBL/GenBank/DDBJ whole genome shotgun (WGS) entry which is preliminary data.</text>
</comment>
<evidence type="ECO:0000256" key="2">
    <source>
        <dbReference type="SAM" id="Phobius"/>
    </source>
</evidence>
<dbReference type="SUPFAM" id="SSF55486">
    <property type="entry name" value="Metalloproteases ('zincins'), catalytic domain"/>
    <property type="match status" value="1"/>
</dbReference>
<dbReference type="InterPro" id="IPR024079">
    <property type="entry name" value="MetalloPept_cat_dom_sf"/>
</dbReference>
<proteinExistence type="predicted"/>
<feature type="transmembrane region" description="Helical" evidence="2">
    <location>
        <begin position="20"/>
        <end position="40"/>
    </location>
</feature>
<keyword evidence="2" id="KW-0472">Membrane</keyword>
<dbReference type="PANTHER" id="PTHR11905:SF256">
    <property type="entry name" value="PEPTIDASE M12B DOMAIN-CONTAINING PROTEIN"/>
    <property type="match status" value="1"/>
</dbReference>
<sequence length="528" mass="60773">MFDPLQESRTSPNGREQATLCRLVVFFSLFVAGLVQGYVIRNQEKDVIDIVKGRFYLITDNNGGHRRLNKRDILKVSGSQKVRLELGSLHDSLEMSLSQYSVWTPDSRVFERNDTDQEAVETDVKIDSDCFLGGHLLSHEGVASFIHCNGLRGFVQTSEVEYLLEQTSDSDSQYLTDSEYPEVTVTLVRSDNGSFDDNFEFPVASAEDGGLDNEDEEIEDEKDEDEEDEDEKDEDEEDEDEKDEDDENENDEDEDLDHNFMMEEDDLFFNQTDRANQTADIVHSVKKRADLRPIAAEVAIYLTEGFVDFLRKRGVDNRQKITEFMIIKWNAVARVYGDVQKVGVPFDIQLKKVAFYVPVQANHKLRKHIRRFCRETKKQRADHRMLYIVGVGGRMLGLAGTYKLCNARRSCSVVKSLYRTNVYVELHELGHSIGFRHDPNMNCTFPYGFMGWKHSTFKDCYRRKLLKIIKNIGLSRFYIKILTVRQLLHLLVLAEVDSSFLILYVISSHLEDSRMDLNSHESTGKGIS</sequence>
<dbReference type="Gene3D" id="3.40.390.10">
    <property type="entry name" value="Collagenase (Catalytic Domain)"/>
    <property type="match status" value="1"/>
</dbReference>
<dbReference type="EMBL" id="JAWDGP010006000">
    <property type="protein sequence ID" value="KAK3748689.1"/>
    <property type="molecule type" value="Genomic_DNA"/>
</dbReference>
<evidence type="ECO:0000256" key="1">
    <source>
        <dbReference type="SAM" id="MobiDB-lite"/>
    </source>
</evidence>
<evidence type="ECO:0008006" key="5">
    <source>
        <dbReference type="Google" id="ProtNLM"/>
    </source>
</evidence>
<keyword evidence="2" id="KW-1133">Transmembrane helix</keyword>
<name>A0AAE0YK54_9GAST</name>
<dbReference type="PANTHER" id="PTHR11905">
    <property type="entry name" value="ADAM A DISINTEGRIN AND METALLOPROTEASE DOMAIN"/>
    <property type="match status" value="1"/>
</dbReference>
<feature type="compositionally biased region" description="Acidic residues" evidence="1">
    <location>
        <begin position="209"/>
        <end position="258"/>
    </location>
</feature>
<accession>A0AAE0YK54</accession>
<dbReference type="Proteomes" id="UP001283361">
    <property type="component" value="Unassembled WGS sequence"/>
</dbReference>
<dbReference type="Pfam" id="PF13688">
    <property type="entry name" value="Reprolysin_5"/>
    <property type="match status" value="1"/>
</dbReference>
<reference evidence="3" key="1">
    <citation type="journal article" date="2023" name="G3 (Bethesda)">
        <title>A reference genome for the long-term kleptoplast-retaining sea slug Elysia crispata morphotype clarki.</title>
        <authorList>
            <person name="Eastman K.E."/>
            <person name="Pendleton A.L."/>
            <person name="Shaikh M.A."/>
            <person name="Suttiyut T."/>
            <person name="Ogas R."/>
            <person name="Tomko P."/>
            <person name="Gavelis G."/>
            <person name="Widhalm J.R."/>
            <person name="Wisecaver J.H."/>
        </authorList>
    </citation>
    <scope>NUCLEOTIDE SEQUENCE</scope>
    <source>
        <strain evidence="3">ECLA1</strain>
    </source>
</reference>
<dbReference type="AlphaFoldDB" id="A0AAE0YK54"/>
<dbReference type="GO" id="GO:0008237">
    <property type="term" value="F:metallopeptidase activity"/>
    <property type="evidence" value="ECO:0007669"/>
    <property type="project" value="InterPro"/>
</dbReference>
<keyword evidence="2" id="KW-0812">Transmembrane</keyword>
<evidence type="ECO:0000313" key="4">
    <source>
        <dbReference type="Proteomes" id="UP001283361"/>
    </source>
</evidence>
<protein>
    <recommendedName>
        <fullName evidence="5">Peptidase M12B domain-containing protein</fullName>
    </recommendedName>
</protein>
<feature type="region of interest" description="Disordered" evidence="1">
    <location>
        <begin position="196"/>
        <end position="258"/>
    </location>
</feature>
<organism evidence="3 4">
    <name type="scientific">Elysia crispata</name>
    <name type="common">lettuce slug</name>
    <dbReference type="NCBI Taxonomy" id="231223"/>
    <lineage>
        <taxon>Eukaryota</taxon>
        <taxon>Metazoa</taxon>
        <taxon>Spiralia</taxon>
        <taxon>Lophotrochozoa</taxon>
        <taxon>Mollusca</taxon>
        <taxon>Gastropoda</taxon>
        <taxon>Heterobranchia</taxon>
        <taxon>Euthyneura</taxon>
        <taxon>Panpulmonata</taxon>
        <taxon>Sacoglossa</taxon>
        <taxon>Placobranchoidea</taxon>
        <taxon>Plakobranchidae</taxon>
        <taxon>Elysia</taxon>
    </lineage>
</organism>
<keyword evidence="4" id="KW-1185">Reference proteome</keyword>
<evidence type="ECO:0000313" key="3">
    <source>
        <dbReference type="EMBL" id="KAK3748689.1"/>
    </source>
</evidence>